<evidence type="ECO:0000256" key="2">
    <source>
        <dbReference type="SAM" id="Phobius"/>
    </source>
</evidence>
<gene>
    <name evidence="3" type="ORF">Cni_G26135</name>
</gene>
<dbReference type="InterPro" id="IPR040304">
    <property type="entry name" value="ATG8-IP-1/2"/>
</dbReference>
<feature type="region of interest" description="Disordered" evidence="1">
    <location>
        <begin position="34"/>
        <end position="64"/>
    </location>
</feature>
<accession>A0AAQ3KYW5</accession>
<feature type="compositionally biased region" description="Basic and acidic residues" evidence="1">
    <location>
        <begin position="47"/>
        <end position="60"/>
    </location>
</feature>
<evidence type="ECO:0000313" key="4">
    <source>
        <dbReference type="Proteomes" id="UP001327560"/>
    </source>
</evidence>
<proteinExistence type="predicted"/>
<evidence type="ECO:0008006" key="5">
    <source>
        <dbReference type="Google" id="ProtNLM"/>
    </source>
</evidence>
<name>A0AAQ3KYW5_9LILI</name>
<feature type="region of interest" description="Disordered" evidence="1">
    <location>
        <begin position="1"/>
        <end position="21"/>
    </location>
</feature>
<dbReference type="PANTHER" id="PTHR34797:SF1">
    <property type="entry name" value="ATG8-INTERACTING PROTEIN 2"/>
    <property type="match status" value="1"/>
</dbReference>
<keyword evidence="4" id="KW-1185">Reference proteome</keyword>
<keyword evidence="2" id="KW-0472">Membrane</keyword>
<evidence type="ECO:0000256" key="1">
    <source>
        <dbReference type="SAM" id="MobiDB-lite"/>
    </source>
</evidence>
<keyword evidence="2" id="KW-1133">Transmembrane helix</keyword>
<dbReference type="Proteomes" id="UP001327560">
    <property type="component" value="Chromosome 8"/>
</dbReference>
<reference evidence="3 4" key="1">
    <citation type="submission" date="2023-10" db="EMBL/GenBank/DDBJ databases">
        <title>Chromosome-scale genome assembly provides insights into flower coloration mechanisms of Canna indica.</title>
        <authorList>
            <person name="Li C."/>
        </authorList>
    </citation>
    <scope>NUCLEOTIDE SEQUENCE [LARGE SCALE GENOMIC DNA]</scope>
    <source>
        <tissue evidence="3">Flower</tissue>
    </source>
</reference>
<feature type="transmembrane region" description="Helical" evidence="2">
    <location>
        <begin position="243"/>
        <end position="260"/>
    </location>
</feature>
<dbReference type="EMBL" id="CP136897">
    <property type="protein sequence ID" value="WOL17344.1"/>
    <property type="molecule type" value="Genomic_DNA"/>
</dbReference>
<keyword evidence="2" id="KW-0812">Transmembrane</keyword>
<sequence length="289" mass="32098">MCGSSEMEGTEKECQGTSDGVDWEVVTMTASMYAAAPGPLGITPPNESRDKETSKNEKESSSPLFMSSHFVFPPEHESLKLKENHSEIDNRSTDVDLIPSDERSSTMNKTLEESFVAKLDDNLHGIQFYEKEKGITGDLITGEGKAVQEIDLVLEEQVLSASHRFDSYHVETGVDGPITCNEQADKLEPANPSCQTPESHPNVSNALGLREDQNTNKMCGLPCRIWWKRHAITLYNHAKEANTFWSVIVAAALVGLVILGQRKQQEKPHIQEIKINFGSTHQSLNLMDQ</sequence>
<evidence type="ECO:0000313" key="3">
    <source>
        <dbReference type="EMBL" id="WOL17344.1"/>
    </source>
</evidence>
<dbReference type="PANTHER" id="PTHR34797">
    <property type="entry name" value="ATG8-INTERACTING PROTEIN 2"/>
    <property type="match status" value="1"/>
</dbReference>
<dbReference type="AlphaFoldDB" id="A0AAQ3KYW5"/>
<organism evidence="3 4">
    <name type="scientific">Canna indica</name>
    <name type="common">Indian-shot</name>
    <dbReference type="NCBI Taxonomy" id="4628"/>
    <lineage>
        <taxon>Eukaryota</taxon>
        <taxon>Viridiplantae</taxon>
        <taxon>Streptophyta</taxon>
        <taxon>Embryophyta</taxon>
        <taxon>Tracheophyta</taxon>
        <taxon>Spermatophyta</taxon>
        <taxon>Magnoliopsida</taxon>
        <taxon>Liliopsida</taxon>
        <taxon>Zingiberales</taxon>
        <taxon>Cannaceae</taxon>
        <taxon>Canna</taxon>
    </lineage>
</organism>
<protein>
    <recommendedName>
        <fullName evidence="5">ATG8-interacting protein 1</fullName>
    </recommendedName>
</protein>